<sequence>MATWQFVVSLIPSRWCGIAGNGTAQLVDRDGYGDLSSAWQQYQPDAMIVSLISKILPPSASWHEDLKIWGDETGSDIHVSYAGTQVESVIARIDTRTDTARMCASVVELARTLDCCLYLGAARLIIPSDVTELGKAIATSTAAQFSAARR</sequence>
<keyword evidence="2" id="KW-1185">Reference proteome</keyword>
<reference evidence="1 2" key="1">
    <citation type="submission" date="2021-01" db="EMBL/GenBank/DDBJ databases">
        <authorList>
            <person name="Ruan W."/>
            <person name="Khan S.A."/>
            <person name="Jeon C.O."/>
        </authorList>
    </citation>
    <scope>NUCLEOTIDE SEQUENCE [LARGE SCALE GENOMIC DNA]</scope>
    <source>
        <strain evidence="1 2">R798</strain>
    </source>
</reference>
<proteinExistence type="predicted"/>
<gene>
    <name evidence="1" type="ORF">I4X03_022840</name>
</gene>
<name>A0ABS7SVX2_9BURK</name>
<protein>
    <submittedName>
        <fullName evidence="1">Uncharacterized protein</fullName>
    </submittedName>
</protein>
<dbReference type="Proteomes" id="UP000809349">
    <property type="component" value="Unassembled WGS sequence"/>
</dbReference>
<organism evidence="1 2">
    <name type="scientific">Massilia soli</name>
    <dbReference type="NCBI Taxonomy" id="2792854"/>
    <lineage>
        <taxon>Bacteria</taxon>
        <taxon>Pseudomonadati</taxon>
        <taxon>Pseudomonadota</taxon>
        <taxon>Betaproteobacteria</taxon>
        <taxon>Burkholderiales</taxon>
        <taxon>Oxalobacteraceae</taxon>
        <taxon>Telluria group</taxon>
        <taxon>Massilia</taxon>
    </lineage>
</organism>
<evidence type="ECO:0000313" key="1">
    <source>
        <dbReference type="EMBL" id="MBZ2210111.1"/>
    </source>
</evidence>
<accession>A0ABS7SVX2</accession>
<dbReference type="RefSeq" id="WP_223471415.1">
    <property type="nucleotide sequence ID" value="NZ_JAFBIL020000018.1"/>
</dbReference>
<dbReference type="EMBL" id="JAFBIL020000018">
    <property type="protein sequence ID" value="MBZ2210111.1"/>
    <property type="molecule type" value="Genomic_DNA"/>
</dbReference>
<reference evidence="1 2" key="2">
    <citation type="submission" date="2021-08" db="EMBL/GenBank/DDBJ databases">
        <title>Massilia sp. R798.</title>
        <authorList>
            <person name="Baek J.H."/>
            <person name="Jung H.S."/>
            <person name="Kim K.R."/>
            <person name="Jeon C.O."/>
        </authorList>
    </citation>
    <scope>NUCLEOTIDE SEQUENCE [LARGE SCALE GENOMIC DNA]</scope>
    <source>
        <strain evidence="1 2">R798</strain>
    </source>
</reference>
<comment type="caution">
    <text evidence="1">The sequence shown here is derived from an EMBL/GenBank/DDBJ whole genome shotgun (WGS) entry which is preliminary data.</text>
</comment>
<evidence type="ECO:0000313" key="2">
    <source>
        <dbReference type="Proteomes" id="UP000809349"/>
    </source>
</evidence>